<evidence type="ECO:0000313" key="3">
    <source>
        <dbReference type="EMBL" id="RMB62080.1"/>
    </source>
</evidence>
<accession>A0A3M0GAX6</accession>
<keyword evidence="4" id="KW-1185">Reference proteome</keyword>
<protein>
    <submittedName>
        <fullName evidence="3">Uncharacterized protein</fullName>
    </submittedName>
</protein>
<evidence type="ECO:0000256" key="2">
    <source>
        <dbReference type="SAM" id="Phobius"/>
    </source>
</evidence>
<dbReference type="RefSeq" id="WP_121900629.1">
    <property type="nucleotide sequence ID" value="NZ_REFW01000001.1"/>
</dbReference>
<feature type="compositionally biased region" description="Basic and acidic residues" evidence="1">
    <location>
        <begin position="84"/>
        <end position="93"/>
    </location>
</feature>
<name>A0A3M0GAX6_9ACTN</name>
<dbReference type="EMBL" id="REFW01000001">
    <property type="protein sequence ID" value="RMB62080.1"/>
    <property type="molecule type" value="Genomic_DNA"/>
</dbReference>
<gene>
    <name evidence="3" type="ORF">EAX62_05745</name>
</gene>
<feature type="transmembrane region" description="Helical" evidence="2">
    <location>
        <begin position="207"/>
        <end position="225"/>
    </location>
</feature>
<sequence length="232" mass="24070">MASWTDGAAYAPIERPDGFATPEAEPLEVAVPQTAQTPGPMPTPTGFAPTGPSVPLGGIRTSEAPSRNPSEPFSTTGGLMTTSPEHEQGRDPRLPFAAYGDPVPSSGVDTLPPPTGDPLPSPMQVPMAARGVSPQQQSTQRTLVFLAVASSLIGLTIPAVGQWMLFVAGLLTFRTVPLTGRTGHAAMGVGLTLLVIGGVAGETFSDVMARLACLAFGSLFAWLAVRRSRPQR</sequence>
<reference evidence="3 4" key="1">
    <citation type="submission" date="2018-10" db="EMBL/GenBank/DDBJ databases">
        <title>Tessaracoccus antarcticuss sp. nov., isolated from sediment.</title>
        <authorList>
            <person name="Zhou L.Y."/>
            <person name="Du Z.J."/>
        </authorList>
    </citation>
    <scope>NUCLEOTIDE SEQUENCE [LARGE SCALE GENOMIC DNA]</scope>
    <source>
        <strain evidence="3 4">JDX10</strain>
    </source>
</reference>
<feature type="transmembrane region" description="Helical" evidence="2">
    <location>
        <begin position="143"/>
        <end position="171"/>
    </location>
</feature>
<dbReference type="AlphaFoldDB" id="A0A3M0GAX6"/>
<dbReference type="Proteomes" id="UP000275256">
    <property type="component" value="Unassembled WGS sequence"/>
</dbReference>
<keyword evidence="2" id="KW-0812">Transmembrane</keyword>
<feature type="compositionally biased region" description="Polar residues" evidence="1">
    <location>
        <begin position="63"/>
        <end position="83"/>
    </location>
</feature>
<feature type="region of interest" description="Disordered" evidence="1">
    <location>
        <begin position="1"/>
        <end position="98"/>
    </location>
</feature>
<dbReference type="OrthoDB" id="3734606at2"/>
<keyword evidence="2" id="KW-0472">Membrane</keyword>
<evidence type="ECO:0000313" key="4">
    <source>
        <dbReference type="Proteomes" id="UP000275256"/>
    </source>
</evidence>
<organism evidence="3 4">
    <name type="scientific">Tessaracoccus antarcticus</name>
    <dbReference type="NCBI Taxonomy" id="2479848"/>
    <lineage>
        <taxon>Bacteria</taxon>
        <taxon>Bacillati</taxon>
        <taxon>Actinomycetota</taxon>
        <taxon>Actinomycetes</taxon>
        <taxon>Propionibacteriales</taxon>
        <taxon>Propionibacteriaceae</taxon>
        <taxon>Tessaracoccus</taxon>
    </lineage>
</organism>
<keyword evidence="2" id="KW-1133">Transmembrane helix</keyword>
<comment type="caution">
    <text evidence="3">The sequence shown here is derived from an EMBL/GenBank/DDBJ whole genome shotgun (WGS) entry which is preliminary data.</text>
</comment>
<proteinExistence type="predicted"/>
<evidence type="ECO:0000256" key="1">
    <source>
        <dbReference type="SAM" id="MobiDB-lite"/>
    </source>
</evidence>